<evidence type="ECO:0000256" key="1">
    <source>
        <dbReference type="ARBA" id="ARBA00008857"/>
    </source>
</evidence>
<dbReference type="InterPro" id="IPR011010">
    <property type="entry name" value="DNA_brk_join_enz"/>
</dbReference>
<reference evidence="8 9" key="1">
    <citation type="journal article" date="2016" name="C (Basel)">
        <title>Selective Growth of and Electricity Production by Marine Exoelectrogenic Bacteria in Self-Aggregated Hydrogel of Microbially Reduced Graphene Oxide.</title>
        <authorList>
            <person name="Yoshida N."/>
            <person name="Goto Y."/>
            <person name="Miyata Y."/>
        </authorList>
    </citation>
    <scope>NUCLEOTIDE SEQUENCE [LARGE SCALE GENOMIC DNA]</scope>
    <source>
        <strain evidence="8 9">NIT-T3</strain>
    </source>
</reference>
<dbReference type="Proteomes" id="UP001319827">
    <property type="component" value="Chromosome"/>
</dbReference>
<dbReference type="PROSITE" id="PS51898">
    <property type="entry name" value="TYR_RECOMBINASE"/>
    <property type="match status" value="1"/>
</dbReference>
<keyword evidence="9" id="KW-1185">Reference proteome</keyword>
<evidence type="ECO:0000256" key="4">
    <source>
        <dbReference type="ARBA" id="ARBA00023172"/>
    </source>
</evidence>
<comment type="similarity">
    <text evidence="1">Belongs to the 'phage' integrase family.</text>
</comment>
<dbReference type="InterPro" id="IPR010998">
    <property type="entry name" value="Integrase_recombinase_N"/>
</dbReference>
<evidence type="ECO:0000256" key="3">
    <source>
        <dbReference type="ARBA" id="ARBA00023125"/>
    </source>
</evidence>
<evidence type="ECO:0000259" key="6">
    <source>
        <dbReference type="PROSITE" id="PS51898"/>
    </source>
</evidence>
<dbReference type="CDD" id="cd01189">
    <property type="entry name" value="INT_ICEBs1_C_like"/>
    <property type="match status" value="1"/>
</dbReference>
<dbReference type="Gene3D" id="1.10.150.130">
    <property type="match status" value="1"/>
</dbReference>
<dbReference type="RefSeq" id="WP_221248745.1">
    <property type="nucleotide sequence ID" value="NZ_AP024355.1"/>
</dbReference>
<gene>
    <name evidence="8" type="ORF">DESUT3_23820</name>
</gene>
<evidence type="ECO:0000313" key="8">
    <source>
        <dbReference type="EMBL" id="BCR05313.1"/>
    </source>
</evidence>
<dbReference type="PANTHER" id="PTHR30629">
    <property type="entry name" value="PROPHAGE INTEGRASE"/>
    <property type="match status" value="1"/>
</dbReference>
<evidence type="ECO:0000313" key="9">
    <source>
        <dbReference type="Proteomes" id="UP001319827"/>
    </source>
</evidence>
<dbReference type="PANTHER" id="PTHR30629:SF6">
    <property type="entry name" value="PROPHAGE INTEGRASE INTA-RELATED"/>
    <property type="match status" value="1"/>
</dbReference>
<dbReference type="InterPro" id="IPR022000">
    <property type="entry name" value="Min27-like_integrase_DNA_bind"/>
</dbReference>
<dbReference type="InterPro" id="IPR004107">
    <property type="entry name" value="Integrase_SAM-like_N"/>
</dbReference>
<organism evidence="8 9">
    <name type="scientific">Desulfuromonas versatilis</name>
    <dbReference type="NCBI Taxonomy" id="2802975"/>
    <lineage>
        <taxon>Bacteria</taxon>
        <taxon>Pseudomonadati</taxon>
        <taxon>Thermodesulfobacteriota</taxon>
        <taxon>Desulfuromonadia</taxon>
        <taxon>Desulfuromonadales</taxon>
        <taxon>Desulfuromonadaceae</taxon>
        <taxon>Desulfuromonas</taxon>
    </lineage>
</organism>
<reference evidence="8 9" key="2">
    <citation type="journal article" date="2021" name="Int. J. Syst. Evol. Microbiol.">
        <title>Isolation and Polyphasic Characterization of Desulfuromonas versatilis sp. Nov., an Electrogenic Bacteria Capable of Versatile Metabolism Isolated from a Graphene Oxide-Reducing Enrichment Culture.</title>
        <authorList>
            <person name="Xie L."/>
            <person name="Yoshida N."/>
            <person name="Ishii S."/>
            <person name="Meng L."/>
        </authorList>
    </citation>
    <scope>NUCLEOTIDE SEQUENCE [LARGE SCALE GENOMIC DNA]</scope>
    <source>
        <strain evidence="8 9">NIT-T3</strain>
    </source>
</reference>
<dbReference type="EMBL" id="AP024355">
    <property type="protein sequence ID" value="BCR05313.1"/>
    <property type="molecule type" value="Genomic_DNA"/>
</dbReference>
<keyword evidence="2" id="KW-0229">DNA integration</keyword>
<evidence type="ECO:0000259" key="7">
    <source>
        <dbReference type="PROSITE" id="PS51900"/>
    </source>
</evidence>
<dbReference type="InterPro" id="IPR050808">
    <property type="entry name" value="Phage_Integrase"/>
</dbReference>
<dbReference type="Pfam" id="PF00589">
    <property type="entry name" value="Phage_integrase"/>
    <property type="match status" value="1"/>
</dbReference>
<keyword evidence="3 5" id="KW-0238">DNA-binding</keyword>
<dbReference type="PROSITE" id="PS51900">
    <property type="entry name" value="CB"/>
    <property type="match status" value="1"/>
</dbReference>
<proteinExistence type="inferred from homology"/>
<dbReference type="Pfam" id="PF14659">
    <property type="entry name" value="Phage_int_SAM_3"/>
    <property type="match status" value="1"/>
</dbReference>
<protein>
    <submittedName>
        <fullName evidence="8">Phage integrase</fullName>
    </submittedName>
</protein>
<evidence type="ECO:0000256" key="2">
    <source>
        <dbReference type="ARBA" id="ARBA00022908"/>
    </source>
</evidence>
<name>A0ABN6DYW3_9BACT</name>
<accession>A0ABN6DYW3</accession>
<dbReference type="Pfam" id="PF12167">
    <property type="entry name" value="Arm-DNA-bind_2"/>
    <property type="match status" value="1"/>
</dbReference>
<keyword evidence="4" id="KW-0233">DNA recombination</keyword>
<dbReference type="InterPro" id="IPR002104">
    <property type="entry name" value="Integrase_catalytic"/>
</dbReference>
<dbReference type="SUPFAM" id="SSF56349">
    <property type="entry name" value="DNA breaking-rejoining enzymes"/>
    <property type="match status" value="1"/>
</dbReference>
<feature type="domain" description="Core-binding (CB)" evidence="7">
    <location>
        <begin position="94"/>
        <end position="173"/>
    </location>
</feature>
<sequence>MGGAWKQGKSELELPKGVTVRQHKHSASLQIYFSYRGVSCRETLKLEPTKQNIKYAANLRAEVLNRIEKETFKYSDYFPDSKRAKVFGHVVTNVTVGELLIDFIALSEKTKEASTVRGYKGVVKAHLRPLFGDVRVRDLTPQMIRSWISGLQLTGKTVRNILTPLRLVLEQAVNDDIIDKNPLDKVVLTQLLDKKTSQSKFEVDPLSLDEINLLLSKATGQVKNLFQFALFSGLRTSELMALQWGDIDWKKGEVKVQRAVVERMEKTTKTEAGVRSVVLLPPALEALKAQKPYTFLHSDFVFHHPKKGVPWLTDKQIRESAWKPLLKKCGIRYRNPYQTRHTYASFLISQGENLWWIATQMGHVNTEMILKHYGKWVPDSSKKNGYQMVTDWSNLGQNYTHTALKQNDG</sequence>
<dbReference type="InterPro" id="IPR044068">
    <property type="entry name" value="CB"/>
</dbReference>
<dbReference type="InterPro" id="IPR013762">
    <property type="entry name" value="Integrase-like_cat_sf"/>
</dbReference>
<evidence type="ECO:0000256" key="5">
    <source>
        <dbReference type="PROSITE-ProRule" id="PRU01248"/>
    </source>
</evidence>
<feature type="domain" description="Tyr recombinase" evidence="6">
    <location>
        <begin position="201"/>
        <end position="387"/>
    </location>
</feature>
<dbReference type="Gene3D" id="1.10.443.10">
    <property type="entry name" value="Intergrase catalytic core"/>
    <property type="match status" value="1"/>
</dbReference>